<dbReference type="GO" id="GO:0006260">
    <property type="term" value="P:DNA replication"/>
    <property type="evidence" value="ECO:0007669"/>
    <property type="project" value="UniProtKB-KW"/>
</dbReference>
<evidence type="ECO:0000256" key="5">
    <source>
        <dbReference type="ARBA" id="ARBA00023125"/>
    </source>
</evidence>
<dbReference type="Gene3D" id="3.40.50.300">
    <property type="entry name" value="P-loop containing nucleotide triphosphate hydrolases"/>
    <property type="match status" value="1"/>
</dbReference>
<dbReference type="SMART" id="SM00350">
    <property type="entry name" value="MCM"/>
    <property type="match status" value="1"/>
</dbReference>
<dbReference type="InterPro" id="IPR027417">
    <property type="entry name" value="P-loop_NTPase"/>
</dbReference>
<proteinExistence type="inferred from homology"/>
<dbReference type="Gene3D" id="1.10.10.10">
    <property type="entry name" value="Winged helix-like DNA-binding domain superfamily/Winged helix DNA-binding domain"/>
    <property type="match status" value="1"/>
</dbReference>
<dbReference type="GO" id="GO:0005524">
    <property type="term" value="F:ATP binding"/>
    <property type="evidence" value="ECO:0007669"/>
    <property type="project" value="UniProtKB-KW"/>
</dbReference>
<dbReference type="Pfam" id="PF00493">
    <property type="entry name" value="MCM"/>
    <property type="match status" value="1"/>
</dbReference>
<dbReference type="InterPro" id="IPR001208">
    <property type="entry name" value="MCM_dom"/>
</dbReference>
<feature type="non-terminal residue" evidence="7">
    <location>
        <position position="1"/>
    </location>
</feature>
<keyword evidence="2" id="KW-0235">DNA replication</keyword>
<dbReference type="GO" id="GO:0017116">
    <property type="term" value="F:single-stranded DNA helicase activity"/>
    <property type="evidence" value="ECO:0007669"/>
    <property type="project" value="TreeGrafter"/>
</dbReference>
<feature type="domain" description="MCM C-terminal AAA(+) ATPase" evidence="6">
    <location>
        <begin position="1"/>
        <end position="132"/>
    </location>
</feature>
<reference evidence="7" key="1">
    <citation type="submission" date="2018-05" db="EMBL/GenBank/DDBJ databases">
        <authorList>
            <person name="Lanie J.A."/>
            <person name="Ng W.-L."/>
            <person name="Kazmierczak K.M."/>
            <person name="Andrzejewski T.M."/>
            <person name="Davidsen T.M."/>
            <person name="Wayne K.J."/>
            <person name="Tettelin H."/>
            <person name="Glass J.I."/>
            <person name="Rusch D."/>
            <person name="Podicherti R."/>
            <person name="Tsui H.-C.T."/>
            <person name="Winkler M.E."/>
        </authorList>
    </citation>
    <scope>NUCLEOTIDE SEQUENCE</scope>
</reference>
<dbReference type="SUPFAM" id="SSF52540">
    <property type="entry name" value="P-loop containing nucleoside triphosphate hydrolases"/>
    <property type="match status" value="1"/>
</dbReference>
<evidence type="ECO:0000259" key="6">
    <source>
        <dbReference type="PROSITE" id="PS50051"/>
    </source>
</evidence>
<evidence type="ECO:0000256" key="1">
    <source>
        <dbReference type="ARBA" id="ARBA00008010"/>
    </source>
</evidence>
<protein>
    <recommendedName>
        <fullName evidence="6">MCM C-terminal AAA(+) ATPase domain-containing protein</fullName>
    </recommendedName>
</protein>
<dbReference type="InterPro" id="IPR048907">
    <property type="entry name" value="WHD_MCM_arc"/>
</dbReference>
<dbReference type="Pfam" id="PF21120">
    <property type="entry name" value="WHD_MCM_arc"/>
    <property type="match status" value="1"/>
</dbReference>
<dbReference type="InterPro" id="IPR041562">
    <property type="entry name" value="MCM_lid"/>
</dbReference>
<dbReference type="GO" id="GO:0003697">
    <property type="term" value="F:single-stranded DNA binding"/>
    <property type="evidence" value="ECO:0007669"/>
    <property type="project" value="TreeGrafter"/>
</dbReference>
<keyword evidence="3" id="KW-0547">Nucleotide-binding</keyword>
<keyword evidence="4" id="KW-0067">ATP-binding</keyword>
<dbReference type="EMBL" id="UINC01066027">
    <property type="protein sequence ID" value="SVB96302.1"/>
    <property type="molecule type" value="Genomic_DNA"/>
</dbReference>
<dbReference type="PANTHER" id="PTHR11630:SF66">
    <property type="entry name" value="DNA REPLICATION LICENSING FACTOR MCM4"/>
    <property type="match status" value="1"/>
</dbReference>
<evidence type="ECO:0000256" key="3">
    <source>
        <dbReference type="ARBA" id="ARBA00022741"/>
    </source>
</evidence>
<dbReference type="PRINTS" id="PR01657">
    <property type="entry name" value="MCMFAMILY"/>
</dbReference>
<organism evidence="7">
    <name type="scientific">marine metagenome</name>
    <dbReference type="NCBI Taxonomy" id="408172"/>
    <lineage>
        <taxon>unclassified sequences</taxon>
        <taxon>metagenomes</taxon>
        <taxon>ecological metagenomes</taxon>
    </lineage>
</organism>
<name>A0A382IAL4_9ZZZZ</name>
<dbReference type="PANTHER" id="PTHR11630">
    <property type="entry name" value="DNA REPLICATION LICENSING FACTOR MCM FAMILY MEMBER"/>
    <property type="match status" value="1"/>
</dbReference>
<keyword evidence="5" id="KW-0238">DNA-binding</keyword>
<gene>
    <name evidence="7" type="ORF">METZ01_LOCUS249156</name>
</gene>
<comment type="similarity">
    <text evidence="1">Belongs to the MCM family.</text>
</comment>
<dbReference type="PROSITE" id="PS50051">
    <property type="entry name" value="MCM_2"/>
    <property type="match status" value="1"/>
</dbReference>
<accession>A0A382IAL4</accession>
<dbReference type="InterPro" id="IPR036388">
    <property type="entry name" value="WH-like_DNA-bd_sf"/>
</dbReference>
<dbReference type="GO" id="GO:0042555">
    <property type="term" value="C:MCM complex"/>
    <property type="evidence" value="ECO:0007669"/>
    <property type="project" value="TreeGrafter"/>
</dbReference>
<dbReference type="FunFam" id="3.40.50.300:FF:002469">
    <property type="entry name" value="Cell division control protein 21"/>
    <property type="match status" value="1"/>
</dbReference>
<dbReference type="Pfam" id="PF17855">
    <property type="entry name" value="MCM_lid"/>
    <property type="match status" value="1"/>
</dbReference>
<evidence type="ECO:0000256" key="4">
    <source>
        <dbReference type="ARBA" id="ARBA00022840"/>
    </source>
</evidence>
<dbReference type="InterPro" id="IPR031327">
    <property type="entry name" value="MCM"/>
</dbReference>
<sequence length="325" mass="35520">GKGASGAGLTAAVVKDEFLGGWALEAGTLVLANKGMACIDELDKISSEDRSAMHEAMEQQTVSISKANIQATLMSQTSVLAAANPKFGRFDPFRPAPVQIDLPPSLINRFDLMYVIRDIPNAENDERVAKHVLALQGDIESISSEIDNKLLRKYIAYSKQNCFPSLGVAATKLIKDYYVKIRSSVSGEGIQSIPISARQLQAIVRLAEASARVRLSKRVTEADAKRAIRLVEETLKQLGTDPETGKIDIDRITTGITATTRNKMSTIRQIIESLESQFGKSVPKSEIVDEAETQGIEKVKSDEIIQNLLRSGDLFEPKSGFIQRS</sequence>
<evidence type="ECO:0000256" key="2">
    <source>
        <dbReference type="ARBA" id="ARBA00022705"/>
    </source>
</evidence>
<evidence type="ECO:0000313" key="7">
    <source>
        <dbReference type="EMBL" id="SVB96302.1"/>
    </source>
</evidence>
<dbReference type="AlphaFoldDB" id="A0A382IAL4"/>